<keyword evidence="2 7" id="KW-0812">Transmembrane</keyword>
<dbReference type="PANTHER" id="PTHR33048:SF96">
    <property type="entry name" value="INTEGRAL MEMBRANE PROTEIN"/>
    <property type="match status" value="1"/>
</dbReference>
<feature type="domain" description="Rhodopsin" evidence="8">
    <location>
        <begin position="29"/>
        <end position="267"/>
    </location>
</feature>
<comment type="similarity">
    <text evidence="5">Belongs to the SAT4 family.</text>
</comment>
<feature type="region of interest" description="Disordered" evidence="6">
    <location>
        <begin position="358"/>
        <end position="379"/>
    </location>
</feature>
<dbReference type="InterPro" id="IPR049326">
    <property type="entry name" value="Rhodopsin_dom_fungi"/>
</dbReference>
<comment type="caution">
    <text evidence="9">The sequence shown here is derived from an EMBL/GenBank/DDBJ whole genome shotgun (WGS) entry which is preliminary data.</text>
</comment>
<feature type="transmembrane region" description="Helical" evidence="7">
    <location>
        <begin position="164"/>
        <end position="192"/>
    </location>
</feature>
<evidence type="ECO:0000256" key="1">
    <source>
        <dbReference type="ARBA" id="ARBA00004141"/>
    </source>
</evidence>
<protein>
    <recommendedName>
        <fullName evidence="8">Rhodopsin domain-containing protein</fullName>
    </recommendedName>
</protein>
<dbReference type="OrthoDB" id="3936451at2759"/>
<evidence type="ECO:0000313" key="9">
    <source>
        <dbReference type="EMBL" id="KAH7245126.1"/>
    </source>
</evidence>
<evidence type="ECO:0000256" key="6">
    <source>
        <dbReference type="SAM" id="MobiDB-lite"/>
    </source>
</evidence>
<dbReference type="PANTHER" id="PTHR33048">
    <property type="entry name" value="PTH11-LIKE INTEGRAL MEMBRANE PROTEIN (AFU_ORTHOLOGUE AFUA_5G11245)"/>
    <property type="match status" value="1"/>
</dbReference>
<proteinExistence type="inferred from homology"/>
<evidence type="ECO:0000256" key="3">
    <source>
        <dbReference type="ARBA" id="ARBA00022989"/>
    </source>
</evidence>
<evidence type="ECO:0000313" key="10">
    <source>
        <dbReference type="Proteomes" id="UP000813427"/>
    </source>
</evidence>
<evidence type="ECO:0000259" key="8">
    <source>
        <dbReference type="Pfam" id="PF20684"/>
    </source>
</evidence>
<dbReference type="EMBL" id="JAGPXF010000004">
    <property type="protein sequence ID" value="KAH7245126.1"/>
    <property type="molecule type" value="Genomic_DNA"/>
</dbReference>
<evidence type="ECO:0000256" key="5">
    <source>
        <dbReference type="ARBA" id="ARBA00038359"/>
    </source>
</evidence>
<dbReference type="InterPro" id="IPR052337">
    <property type="entry name" value="SAT4-like"/>
</dbReference>
<accession>A0A8K0RUT3</accession>
<feature type="transmembrane region" description="Helical" evidence="7">
    <location>
        <begin position="122"/>
        <end position="144"/>
    </location>
</feature>
<sequence length="379" mass="42740">MAPATETRGPELMAVMIAFFIMSLISCLLRFYVRCFMIKAFKIDDWFMVLAMIFYTLYASFSIYGVTQGTGQHMENLNLEQIHMAMLCWWLGYIWYCLTMLACKLSIGLFLLHIATSKLHKWTIYVTMFCSTVSGILFFFISVFQCRPISFAWYKDQPGKCIHLNVTITLTITYSITAVISDFVFALLPGFIVWKLQLKKRVKYSLIPLLAMGCIASAAVVARFPYLAGYRKPDWLWHTVDVAIWSAIEQGLAITATSLATLRPLFKLAGFHLGLASQPTSFGASGHKSSSRTTASGNHGGLSGQFSGREVHALPSISRLDAADRTKKVNNSRFLNESEVGIRREIKWEVNLSTHFRSESEEDLRSPDAWSSKPGSHWV</sequence>
<comment type="subcellular location">
    <subcellularLocation>
        <location evidence="1">Membrane</location>
        <topology evidence="1">Multi-pass membrane protein</topology>
    </subcellularLocation>
</comment>
<dbReference type="Proteomes" id="UP000813427">
    <property type="component" value="Unassembled WGS sequence"/>
</dbReference>
<feature type="transmembrane region" description="Helical" evidence="7">
    <location>
        <begin position="45"/>
        <end position="66"/>
    </location>
</feature>
<feature type="transmembrane region" description="Helical" evidence="7">
    <location>
        <begin position="204"/>
        <end position="222"/>
    </location>
</feature>
<evidence type="ECO:0000256" key="7">
    <source>
        <dbReference type="SAM" id="Phobius"/>
    </source>
</evidence>
<organism evidence="9 10">
    <name type="scientific">Fusarium tricinctum</name>
    <dbReference type="NCBI Taxonomy" id="61284"/>
    <lineage>
        <taxon>Eukaryota</taxon>
        <taxon>Fungi</taxon>
        <taxon>Dikarya</taxon>
        <taxon>Ascomycota</taxon>
        <taxon>Pezizomycotina</taxon>
        <taxon>Sordariomycetes</taxon>
        <taxon>Hypocreomycetidae</taxon>
        <taxon>Hypocreales</taxon>
        <taxon>Nectriaceae</taxon>
        <taxon>Fusarium</taxon>
        <taxon>Fusarium tricinctum species complex</taxon>
    </lineage>
</organism>
<name>A0A8K0RUT3_9HYPO</name>
<keyword evidence="3 7" id="KW-1133">Transmembrane helix</keyword>
<evidence type="ECO:0000256" key="2">
    <source>
        <dbReference type="ARBA" id="ARBA00022692"/>
    </source>
</evidence>
<dbReference type="AlphaFoldDB" id="A0A8K0RUT3"/>
<evidence type="ECO:0000256" key="4">
    <source>
        <dbReference type="ARBA" id="ARBA00023136"/>
    </source>
</evidence>
<feature type="compositionally biased region" description="Polar residues" evidence="6">
    <location>
        <begin position="283"/>
        <end position="297"/>
    </location>
</feature>
<reference evidence="9" key="1">
    <citation type="journal article" date="2021" name="Nat. Commun.">
        <title>Genetic determinants of endophytism in the Arabidopsis root mycobiome.</title>
        <authorList>
            <person name="Mesny F."/>
            <person name="Miyauchi S."/>
            <person name="Thiergart T."/>
            <person name="Pickel B."/>
            <person name="Atanasova L."/>
            <person name="Karlsson M."/>
            <person name="Huettel B."/>
            <person name="Barry K.W."/>
            <person name="Haridas S."/>
            <person name="Chen C."/>
            <person name="Bauer D."/>
            <person name="Andreopoulos W."/>
            <person name="Pangilinan J."/>
            <person name="LaButti K."/>
            <person name="Riley R."/>
            <person name="Lipzen A."/>
            <person name="Clum A."/>
            <person name="Drula E."/>
            <person name="Henrissat B."/>
            <person name="Kohler A."/>
            <person name="Grigoriev I.V."/>
            <person name="Martin F.M."/>
            <person name="Hacquard S."/>
        </authorList>
    </citation>
    <scope>NUCLEOTIDE SEQUENCE</scope>
    <source>
        <strain evidence="9">MPI-SDFR-AT-0068</strain>
    </source>
</reference>
<feature type="region of interest" description="Disordered" evidence="6">
    <location>
        <begin position="283"/>
        <end position="302"/>
    </location>
</feature>
<dbReference type="Pfam" id="PF20684">
    <property type="entry name" value="Fung_rhodopsin"/>
    <property type="match status" value="1"/>
</dbReference>
<feature type="transmembrane region" description="Helical" evidence="7">
    <location>
        <begin position="93"/>
        <end position="115"/>
    </location>
</feature>
<keyword evidence="4 7" id="KW-0472">Membrane</keyword>
<gene>
    <name evidence="9" type="ORF">BKA59DRAFT_492754</name>
</gene>
<feature type="transmembrane region" description="Helical" evidence="7">
    <location>
        <begin position="12"/>
        <end position="33"/>
    </location>
</feature>
<keyword evidence="10" id="KW-1185">Reference proteome</keyword>
<dbReference type="GO" id="GO:0016020">
    <property type="term" value="C:membrane"/>
    <property type="evidence" value="ECO:0007669"/>
    <property type="project" value="UniProtKB-SubCell"/>
</dbReference>